<keyword evidence="6" id="KW-1185">Reference proteome</keyword>
<dbReference type="GO" id="GO:0003700">
    <property type="term" value="F:DNA-binding transcription factor activity"/>
    <property type="evidence" value="ECO:0007669"/>
    <property type="project" value="InterPro"/>
</dbReference>
<dbReference type="Gene3D" id="1.10.10.60">
    <property type="entry name" value="Homeodomain-like"/>
    <property type="match status" value="2"/>
</dbReference>
<reference evidence="6" key="1">
    <citation type="submission" date="2016-11" db="EMBL/GenBank/DDBJ databases">
        <authorList>
            <person name="Varghese N."/>
            <person name="Submissions S."/>
        </authorList>
    </citation>
    <scope>NUCLEOTIDE SEQUENCE [LARGE SCALE GENOMIC DNA]</scope>
    <source>
        <strain evidence="6">DSM 17539</strain>
    </source>
</reference>
<dbReference type="Gene3D" id="2.60.120.280">
    <property type="entry name" value="Regulatory protein AraC"/>
    <property type="match status" value="1"/>
</dbReference>
<gene>
    <name evidence="5" type="ORF">SAMN03080594_1011221</name>
</gene>
<dbReference type="Pfam" id="PF12833">
    <property type="entry name" value="HTH_18"/>
    <property type="match status" value="1"/>
</dbReference>
<dbReference type="EMBL" id="FQUX01000001">
    <property type="protein sequence ID" value="SHE76679.1"/>
    <property type="molecule type" value="Genomic_DNA"/>
</dbReference>
<dbReference type="Proteomes" id="UP000184406">
    <property type="component" value="Unassembled WGS sequence"/>
</dbReference>
<dbReference type="RefSeq" id="WP_072860760.1">
    <property type="nucleotide sequence ID" value="NZ_FQUX01000001.1"/>
</dbReference>
<keyword evidence="2 5" id="KW-0238">DNA-binding</keyword>
<dbReference type="OrthoDB" id="9813413at2"/>
<evidence type="ECO:0000256" key="3">
    <source>
        <dbReference type="ARBA" id="ARBA00023163"/>
    </source>
</evidence>
<evidence type="ECO:0000256" key="2">
    <source>
        <dbReference type="ARBA" id="ARBA00023125"/>
    </source>
</evidence>
<feature type="domain" description="HTH araC/xylS-type" evidence="4">
    <location>
        <begin position="193"/>
        <end position="291"/>
    </location>
</feature>
<evidence type="ECO:0000313" key="5">
    <source>
        <dbReference type="EMBL" id="SHE76679.1"/>
    </source>
</evidence>
<dbReference type="PANTHER" id="PTHR43280">
    <property type="entry name" value="ARAC-FAMILY TRANSCRIPTIONAL REGULATOR"/>
    <property type="match status" value="1"/>
</dbReference>
<dbReference type="AlphaFoldDB" id="A0A1M4W652"/>
<keyword evidence="3" id="KW-0804">Transcription</keyword>
<evidence type="ECO:0000256" key="1">
    <source>
        <dbReference type="ARBA" id="ARBA00023015"/>
    </source>
</evidence>
<protein>
    <submittedName>
        <fullName evidence="5">AraC-type DNA-binding protein</fullName>
    </submittedName>
</protein>
<evidence type="ECO:0000259" key="4">
    <source>
        <dbReference type="PROSITE" id="PS01124"/>
    </source>
</evidence>
<dbReference type="InterPro" id="IPR018060">
    <property type="entry name" value="HTH_AraC"/>
</dbReference>
<dbReference type="InterPro" id="IPR009057">
    <property type="entry name" value="Homeodomain-like_sf"/>
</dbReference>
<dbReference type="SMART" id="SM00342">
    <property type="entry name" value="HTH_ARAC"/>
    <property type="match status" value="1"/>
</dbReference>
<dbReference type="Pfam" id="PF02311">
    <property type="entry name" value="AraC_binding"/>
    <property type="match status" value="1"/>
</dbReference>
<accession>A0A1M4W652</accession>
<dbReference type="PRINTS" id="PR00032">
    <property type="entry name" value="HTHARAC"/>
</dbReference>
<dbReference type="SUPFAM" id="SSF51215">
    <property type="entry name" value="Regulatory protein AraC"/>
    <property type="match status" value="1"/>
</dbReference>
<dbReference type="InterPro" id="IPR003313">
    <property type="entry name" value="AraC-bd"/>
</dbReference>
<organism evidence="5 6">
    <name type="scientific">Arenibacter palladensis</name>
    <dbReference type="NCBI Taxonomy" id="237373"/>
    <lineage>
        <taxon>Bacteria</taxon>
        <taxon>Pseudomonadati</taxon>
        <taxon>Bacteroidota</taxon>
        <taxon>Flavobacteriia</taxon>
        <taxon>Flavobacteriales</taxon>
        <taxon>Flavobacteriaceae</taxon>
        <taxon>Arenibacter</taxon>
    </lineage>
</organism>
<evidence type="ECO:0000313" key="6">
    <source>
        <dbReference type="Proteomes" id="UP000184406"/>
    </source>
</evidence>
<dbReference type="GO" id="GO:0043565">
    <property type="term" value="F:sequence-specific DNA binding"/>
    <property type="evidence" value="ECO:0007669"/>
    <property type="project" value="InterPro"/>
</dbReference>
<dbReference type="CDD" id="cd06986">
    <property type="entry name" value="cupin_MmsR-like_N"/>
    <property type="match status" value="1"/>
</dbReference>
<name>A0A1M4W652_9FLAO</name>
<sequence length="294" mass="34484">MDNYTLKEGFMGQKMIVLPESIKVELETNVITKNFYITDIGYYPKANFHHRARKKGADEFILIYCTEGQGKLTIAGEQILVLPNRFYIIPKKTAHKYGADDLNPWSIYWMHFDGLMAQSLFDRYRSNLNKYEIVPFDSGRIEQFNQIFQILSSDYVMPRLEYANILGLNFLTSFVFLEIDRSLQVNDRNDLVDGIIDFLSNNLDKSLKSDDIAKEFNYSSSYLFNLFKKRTGYSLIHFFNLKKSQKACEYLNYTDLSVKEISFKMGFEDPLYFSRLFKKYIGVSPKAYKEKQSN</sequence>
<dbReference type="PROSITE" id="PS01124">
    <property type="entry name" value="HTH_ARAC_FAMILY_2"/>
    <property type="match status" value="1"/>
</dbReference>
<proteinExistence type="predicted"/>
<dbReference type="InterPro" id="IPR020449">
    <property type="entry name" value="Tscrpt_reg_AraC-type_HTH"/>
</dbReference>
<dbReference type="InterPro" id="IPR037923">
    <property type="entry name" value="HTH-like"/>
</dbReference>
<keyword evidence="1" id="KW-0805">Transcription regulation</keyword>
<dbReference type="SUPFAM" id="SSF46689">
    <property type="entry name" value="Homeodomain-like"/>
    <property type="match status" value="2"/>
</dbReference>
<dbReference type="PANTHER" id="PTHR43280:SF30">
    <property type="entry name" value="MMSAB OPERON REGULATORY PROTEIN"/>
    <property type="match status" value="1"/>
</dbReference>